<evidence type="ECO:0000313" key="2">
    <source>
        <dbReference type="EMBL" id="RZE37626.1"/>
    </source>
</evidence>
<accession>A0AB37XC82</accession>
<sequence length="77" mass="8277">MNGAGGGAGRRCRPQDAFTAAYRQAKQQKAVFVAIESLGPRWAVGRRAHRTAAQHRHRGVRGGPRGCHPDPLPSDPP</sequence>
<evidence type="ECO:0000256" key="1">
    <source>
        <dbReference type="SAM" id="MobiDB-lite"/>
    </source>
</evidence>
<evidence type="ECO:0000313" key="3">
    <source>
        <dbReference type="Proteomes" id="UP000292095"/>
    </source>
</evidence>
<dbReference type="AlphaFoldDB" id="A0AB37XC82"/>
<protein>
    <submittedName>
        <fullName evidence="2">Uncharacterized protein</fullName>
    </submittedName>
</protein>
<feature type="compositionally biased region" description="Basic residues" evidence="1">
    <location>
        <begin position="47"/>
        <end position="60"/>
    </location>
</feature>
<dbReference type="EMBL" id="PKLK01000022">
    <property type="protein sequence ID" value="RZE37626.1"/>
    <property type="molecule type" value="Genomic_DNA"/>
</dbReference>
<gene>
    <name evidence="2" type="ORF">C0Q91_18965</name>
</gene>
<dbReference type="Proteomes" id="UP000292095">
    <property type="component" value="Unassembled WGS sequence"/>
</dbReference>
<feature type="region of interest" description="Disordered" evidence="1">
    <location>
        <begin position="47"/>
        <end position="77"/>
    </location>
</feature>
<reference evidence="2 3" key="1">
    <citation type="submission" date="2017-12" db="EMBL/GenBank/DDBJ databases">
        <title>Population genomics insights into the ecological differentiation and adaptive evolution in streptomycetes.</title>
        <authorList>
            <person name="Li Y."/>
            <person name="Huang Y."/>
        </authorList>
    </citation>
    <scope>NUCLEOTIDE SEQUENCE [LARGE SCALE GENOMIC DNA]</scope>
    <source>
        <strain evidence="2 3">FXJ.2339</strain>
    </source>
</reference>
<proteinExistence type="predicted"/>
<name>A0AB37XC82_9ACTN</name>
<organism evidence="2 3">
    <name type="scientific">Streptomyces albidoflavus</name>
    <dbReference type="NCBI Taxonomy" id="1886"/>
    <lineage>
        <taxon>Bacteria</taxon>
        <taxon>Bacillati</taxon>
        <taxon>Actinomycetota</taxon>
        <taxon>Actinomycetes</taxon>
        <taxon>Kitasatosporales</taxon>
        <taxon>Streptomycetaceae</taxon>
        <taxon>Streptomyces</taxon>
        <taxon>Streptomyces albidoflavus group</taxon>
    </lineage>
</organism>
<comment type="caution">
    <text evidence="2">The sequence shown here is derived from an EMBL/GenBank/DDBJ whole genome shotgun (WGS) entry which is preliminary data.</text>
</comment>